<evidence type="ECO:0000313" key="16">
    <source>
        <dbReference type="Proteomes" id="UP001164244"/>
    </source>
</evidence>
<protein>
    <submittedName>
        <fullName evidence="15">YadA-like family protein</fullName>
    </submittedName>
</protein>
<gene>
    <name evidence="15" type="ORF">OKW85_00230</name>
</gene>
<evidence type="ECO:0000256" key="1">
    <source>
        <dbReference type="ARBA" id="ARBA00004241"/>
    </source>
</evidence>
<dbReference type="RefSeq" id="WP_265138214.1">
    <property type="nucleotide sequence ID" value="NZ_CP110418.1"/>
</dbReference>
<evidence type="ECO:0000259" key="14">
    <source>
        <dbReference type="Pfam" id="PF05662"/>
    </source>
</evidence>
<evidence type="ECO:0000256" key="4">
    <source>
        <dbReference type="ARBA" id="ARBA00022448"/>
    </source>
</evidence>
<dbReference type="Gene3D" id="2.150.10.10">
    <property type="entry name" value="Serralysin-like metalloprotease, C-terminal"/>
    <property type="match status" value="1"/>
</dbReference>
<dbReference type="SUPFAM" id="SSF101967">
    <property type="entry name" value="Adhesin YadA, collagen-binding domain"/>
    <property type="match status" value="1"/>
</dbReference>
<evidence type="ECO:0000256" key="10">
    <source>
        <dbReference type="ARBA" id="ARBA00023237"/>
    </source>
</evidence>
<dbReference type="InterPro" id="IPR011049">
    <property type="entry name" value="Serralysin-like_metalloprot_C"/>
</dbReference>
<evidence type="ECO:0000256" key="12">
    <source>
        <dbReference type="SAM" id="SignalP"/>
    </source>
</evidence>
<comment type="subcellular location">
    <subcellularLocation>
        <location evidence="2">Cell outer membrane</location>
    </subcellularLocation>
    <subcellularLocation>
        <location evidence="1">Cell surface</location>
    </subcellularLocation>
</comment>
<keyword evidence="6" id="KW-0812">Transmembrane</keyword>
<keyword evidence="4" id="KW-0813">Transport</keyword>
<organism evidence="15 16">
    <name type="scientific">Veillonella rogosae</name>
    <dbReference type="NCBI Taxonomy" id="423477"/>
    <lineage>
        <taxon>Bacteria</taxon>
        <taxon>Bacillati</taxon>
        <taxon>Bacillota</taxon>
        <taxon>Negativicutes</taxon>
        <taxon>Veillonellales</taxon>
        <taxon>Veillonellaceae</taxon>
        <taxon>Veillonella</taxon>
    </lineage>
</organism>
<name>A0AA46X6F2_9FIRM</name>
<evidence type="ECO:0000256" key="3">
    <source>
        <dbReference type="ARBA" id="ARBA00005848"/>
    </source>
</evidence>
<feature type="domain" description="Trimeric autotransporter adhesin YadA-like stalk" evidence="14">
    <location>
        <begin position="291"/>
        <end position="332"/>
    </location>
</feature>
<feature type="chain" id="PRO_5041214289" evidence="12">
    <location>
        <begin position="24"/>
        <end position="474"/>
    </location>
</feature>
<dbReference type="Gene3D" id="3.30.1300.30">
    <property type="entry name" value="GSPII I/J protein-like"/>
    <property type="match status" value="1"/>
</dbReference>
<keyword evidence="11" id="KW-0175">Coiled coil</keyword>
<evidence type="ECO:0000259" key="13">
    <source>
        <dbReference type="Pfam" id="PF03895"/>
    </source>
</evidence>
<feature type="coiled-coil region" evidence="11">
    <location>
        <begin position="327"/>
        <end position="361"/>
    </location>
</feature>
<keyword evidence="10" id="KW-0998">Cell outer membrane</keyword>
<proteinExistence type="inferred from homology"/>
<dbReference type="EMBL" id="CP110418">
    <property type="protein sequence ID" value="UZG51068.1"/>
    <property type="molecule type" value="Genomic_DNA"/>
</dbReference>
<dbReference type="InterPro" id="IPR045584">
    <property type="entry name" value="Pilin-like"/>
</dbReference>
<dbReference type="Pfam" id="PF03895">
    <property type="entry name" value="YadA_anchor"/>
    <property type="match status" value="1"/>
</dbReference>
<evidence type="ECO:0000256" key="5">
    <source>
        <dbReference type="ARBA" id="ARBA00022452"/>
    </source>
</evidence>
<keyword evidence="5" id="KW-1134">Transmembrane beta strand</keyword>
<dbReference type="InterPro" id="IPR008635">
    <property type="entry name" value="Coiled_stalk_dom"/>
</dbReference>
<keyword evidence="7 12" id="KW-0732">Signal</keyword>
<keyword evidence="9" id="KW-0472">Membrane</keyword>
<dbReference type="Proteomes" id="UP001164244">
    <property type="component" value="Chromosome"/>
</dbReference>
<dbReference type="Pfam" id="PF05662">
    <property type="entry name" value="YadA_stalk"/>
    <property type="match status" value="1"/>
</dbReference>
<dbReference type="KEGG" id="vrg:OKW85_00230"/>
<evidence type="ECO:0000256" key="6">
    <source>
        <dbReference type="ARBA" id="ARBA00022692"/>
    </source>
</evidence>
<dbReference type="GO" id="GO:0009986">
    <property type="term" value="C:cell surface"/>
    <property type="evidence" value="ECO:0007669"/>
    <property type="project" value="UniProtKB-SubCell"/>
</dbReference>
<accession>A0AA46X6F2</accession>
<evidence type="ECO:0000313" key="15">
    <source>
        <dbReference type="EMBL" id="UZG51068.1"/>
    </source>
</evidence>
<keyword evidence="8" id="KW-0653">Protein transport</keyword>
<dbReference type="GO" id="GO:0015031">
    <property type="term" value="P:protein transport"/>
    <property type="evidence" value="ECO:0007669"/>
    <property type="project" value="UniProtKB-KW"/>
</dbReference>
<reference evidence="15" key="1">
    <citation type="submission" date="2022-11" db="EMBL/GenBank/DDBJ databases">
        <title>Complete genome sequence of Veillonella rogosae KCOM 3468 isolated from human Subgingival dental plaque of Chronic peridontitis Lesion.</title>
        <authorList>
            <person name="Park S.-N."/>
            <person name="Lim Y.K."/>
            <person name="Kook J.-K."/>
        </authorList>
    </citation>
    <scope>NUCLEOTIDE SEQUENCE</scope>
    <source>
        <strain evidence="15">KCOM 3468</strain>
    </source>
</reference>
<feature type="signal peptide" evidence="12">
    <location>
        <begin position="1"/>
        <end position="23"/>
    </location>
</feature>
<feature type="domain" description="Trimeric autotransporter adhesin YadA-like C-terminal membrane anchor" evidence="13">
    <location>
        <begin position="380"/>
        <end position="433"/>
    </location>
</feature>
<dbReference type="CDD" id="cd14686">
    <property type="entry name" value="bZIP"/>
    <property type="match status" value="1"/>
</dbReference>
<evidence type="ECO:0000256" key="7">
    <source>
        <dbReference type="ARBA" id="ARBA00022729"/>
    </source>
</evidence>
<dbReference type="AlphaFoldDB" id="A0AA46X6F2"/>
<dbReference type="InterPro" id="IPR005594">
    <property type="entry name" value="YadA_C"/>
</dbReference>
<evidence type="ECO:0000256" key="11">
    <source>
        <dbReference type="SAM" id="Coils"/>
    </source>
</evidence>
<sequence length="474" mass="49348">MSKKHFVLTGIVLSALSVGVASAAPINIVQTGHNIGAEGTTFTNDGNITLGHAAGAANSTHQVINSPNSNGNNIAIGTLSSNGSKGGANITLGGKTFLNGTGDNNVIAGSLTANNAKATMSIIMGTQSGEKSEGTKNVWLGHYQGANSTANNSVLIGSGSSVKADFTLGIGHYTNVNAKKGLAIGSYNTLSDKATESGVFGQGQYGKNAIDASGSYSIGNYNHISGNNTFVMGNNVTTSLENAVILGNDSTDGDVVGTSSYTFKNGTTVNYAGTTPVSTVSVGAKDKERTITNVAAGRVSATSTDAINGSQLYGVHQMIDSLGQSTNAQLQSSISHVEQNINRVEQNISRVEQNIGRVESESNKGDARAAALAALHPMGYDPDNRIQYMAGYGHYKNANALALGVGYYHRDNLLLTTGVTLNSHLMANVGITYKPGKSNMTNHPQNLEARVQALETQNRELQETVRQLMSKLDK</sequence>
<comment type="similarity">
    <text evidence="3">Belongs to the autotransporter-2 (AT-2) (TC 1.B.40) family.</text>
</comment>
<feature type="coiled-coil region" evidence="11">
    <location>
        <begin position="444"/>
        <end position="471"/>
    </location>
</feature>
<evidence type="ECO:0000256" key="8">
    <source>
        <dbReference type="ARBA" id="ARBA00022927"/>
    </source>
</evidence>
<dbReference type="GO" id="GO:0009279">
    <property type="term" value="C:cell outer membrane"/>
    <property type="evidence" value="ECO:0007669"/>
    <property type="project" value="UniProtKB-SubCell"/>
</dbReference>
<dbReference type="SUPFAM" id="SSF54523">
    <property type="entry name" value="Pili subunits"/>
    <property type="match status" value="1"/>
</dbReference>
<evidence type="ECO:0000256" key="2">
    <source>
        <dbReference type="ARBA" id="ARBA00004442"/>
    </source>
</evidence>
<evidence type="ECO:0000256" key="9">
    <source>
        <dbReference type="ARBA" id="ARBA00023136"/>
    </source>
</evidence>